<name>A0A431WPT0_9GAMM</name>
<dbReference type="OrthoDB" id="9803371at2"/>
<comment type="function">
    <text evidence="10 11">Catalyzes the acyloin condensation reaction between C atoms 2 and 3 of pyruvate and glyceraldehyde 3-phosphate to yield 1-deoxy-D-xylulose-5-phosphate (DXP).</text>
</comment>
<dbReference type="GO" id="GO:0009228">
    <property type="term" value="P:thiamine biosynthetic process"/>
    <property type="evidence" value="ECO:0007669"/>
    <property type="project" value="UniProtKB-UniRule"/>
</dbReference>
<dbReference type="EC" id="2.2.1.7" evidence="11"/>
<feature type="binding site" evidence="11">
    <location>
        <position position="181"/>
    </location>
    <ligand>
        <name>Mg(2+)</name>
        <dbReference type="ChEBI" id="CHEBI:18420"/>
    </ligand>
</feature>
<comment type="catalytic activity">
    <reaction evidence="11">
        <text>D-glyceraldehyde 3-phosphate + pyruvate + H(+) = 1-deoxy-D-xylulose 5-phosphate + CO2</text>
        <dbReference type="Rhea" id="RHEA:12605"/>
        <dbReference type="ChEBI" id="CHEBI:15361"/>
        <dbReference type="ChEBI" id="CHEBI:15378"/>
        <dbReference type="ChEBI" id="CHEBI:16526"/>
        <dbReference type="ChEBI" id="CHEBI:57792"/>
        <dbReference type="ChEBI" id="CHEBI:59776"/>
        <dbReference type="EC" id="2.2.1.7"/>
    </reaction>
</comment>
<comment type="similarity">
    <text evidence="2 11">Belongs to the transketolase family. DXPS subfamily.</text>
</comment>
<protein>
    <recommendedName>
        <fullName evidence="11">1-deoxy-D-xylulose-5-phosphate synthase</fullName>
        <ecNumber evidence="11">2.2.1.7</ecNumber>
    </recommendedName>
    <alternativeName>
        <fullName evidence="11">1-deoxyxylulose-5-phosphate synthase</fullName>
        <shortName evidence="11">DXP synthase</shortName>
        <shortName evidence="11">DXPS</shortName>
    </alternativeName>
</protein>
<evidence type="ECO:0000256" key="9">
    <source>
        <dbReference type="ARBA" id="ARBA00023229"/>
    </source>
</evidence>
<feature type="binding site" evidence="11">
    <location>
        <position position="370"/>
    </location>
    <ligand>
        <name>thiamine diphosphate</name>
        <dbReference type="ChEBI" id="CHEBI:58937"/>
    </ligand>
</feature>
<dbReference type="Gene3D" id="3.40.50.970">
    <property type="match status" value="2"/>
</dbReference>
<proteinExistence type="inferred from homology"/>
<evidence type="ECO:0000256" key="7">
    <source>
        <dbReference type="ARBA" id="ARBA00022977"/>
    </source>
</evidence>
<dbReference type="GO" id="GO:0000287">
    <property type="term" value="F:magnesium ion binding"/>
    <property type="evidence" value="ECO:0007669"/>
    <property type="project" value="UniProtKB-UniRule"/>
</dbReference>
<evidence type="ECO:0000256" key="11">
    <source>
        <dbReference type="HAMAP-Rule" id="MF_00315"/>
    </source>
</evidence>
<keyword evidence="14" id="KW-1185">Reference proteome</keyword>
<evidence type="ECO:0000313" key="14">
    <source>
        <dbReference type="Proteomes" id="UP000267448"/>
    </source>
</evidence>
<comment type="subunit">
    <text evidence="3 11">Homodimer.</text>
</comment>
<feature type="binding site" evidence="11">
    <location>
        <begin position="121"/>
        <end position="123"/>
    </location>
    <ligand>
        <name>thiamine diphosphate</name>
        <dbReference type="ChEBI" id="CHEBI:58937"/>
    </ligand>
</feature>
<evidence type="ECO:0000256" key="5">
    <source>
        <dbReference type="ARBA" id="ARBA00022723"/>
    </source>
</evidence>
<dbReference type="PROSITE" id="PS00802">
    <property type="entry name" value="TRANSKETOLASE_2"/>
    <property type="match status" value="1"/>
</dbReference>
<feature type="binding site" evidence="11">
    <location>
        <position position="152"/>
    </location>
    <ligand>
        <name>Mg(2+)</name>
        <dbReference type="ChEBI" id="CHEBI:18420"/>
    </ligand>
</feature>
<organism evidence="13 14">
    <name type="scientific">Shewanella canadensis</name>
    <dbReference type="NCBI Taxonomy" id="271096"/>
    <lineage>
        <taxon>Bacteria</taxon>
        <taxon>Pseudomonadati</taxon>
        <taxon>Pseudomonadota</taxon>
        <taxon>Gammaproteobacteria</taxon>
        <taxon>Alteromonadales</taxon>
        <taxon>Shewanellaceae</taxon>
        <taxon>Shewanella</taxon>
    </lineage>
</organism>
<dbReference type="EMBL" id="RXNU01000012">
    <property type="protein sequence ID" value="RTR37463.1"/>
    <property type="molecule type" value="Genomic_DNA"/>
</dbReference>
<evidence type="ECO:0000256" key="6">
    <source>
        <dbReference type="ARBA" id="ARBA00022842"/>
    </source>
</evidence>
<evidence type="ECO:0000256" key="4">
    <source>
        <dbReference type="ARBA" id="ARBA00022679"/>
    </source>
</evidence>
<keyword evidence="5 11" id="KW-0479">Metal-binding</keyword>
<keyword evidence="7 11" id="KW-0784">Thiamine biosynthesis</keyword>
<dbReference type="InterPro" id="IPR029061">
    <property type="entry name" value="THDP-binding"/>
</dbReference>
<feature type="binding site" evidence="11">
    <location>
        <begin position="153"/>
        <end position="154"/>
    </location>
    <ligand>
        <name>thiamine diphosphate</name>
        <dbReference type="ChEBI" id="CHEBI:58937"/>
    </ligand>
</feature>
<dbReference type="CDD" id="cd02007">
    <property type="entry name" value="TPP_DXS"/>
    <property type="match status" value="1"/>
</dbReference>
<dbReference type="GO" id="GO:0019288">
    <property type="term" value="P:isopentenyl diphosphate biosynthetic process, methylerythritol 4-phosphate pathway"/>
    <property type="evidence" value="ECO:0007669"/>
    <property type="project" value="TreeGrafter"/>
</dbReference>
<comment type="cofactor">
    <cofactor evidence="11">
        <name>Mg(2+)</name>
        <dbReference type="ChEBI" id="CHEBI:18420"/>
    </cofactor>
    <text evidence="11">Binds 1 Mg(2+) ion per subunit.</text>
</comment>
<dbReference type="Pfam" id="PF02779">
    <property type="entry name" value="Transket_pyr"/>
    <property type="match status" value="1"/>
</dbReference>
<keyword evidence="8 11" id="KW-0786">Thiamine pyrophosphate</keyword>
<evidence type="ECO:0000259" key="12">
    <source>
        <dbReference type="SMART" id="SM00861"/>
    </source>
</evidence>
<evidence type="ECO:0000313" key="13">
    <source>
        <dbReference type="EMBL" id="RTR37463.1"/>
    </source>
</evidence>
<dbReference type="InterPro" id="IPR049557">
    <property type="entry name" value="Transketolase_CS"/>
</dbReference>
<dbReference type="NCBIfam" id="TIGR00204">
    <property type="entry name" value="dxs"/>
    <property type="match status" value="1"/>
</dbReference>
<dbReference type="InterPro" id="IPR033248">
    <property type="entry name" value="Transketolase_C"/>
</dbReference>
<dbReference type="Pfam" id="PF02780">
    <property type="entry name" value="Transketolase_C"/>
    <property type="match status" value="1"/>
</dbReference>
<dbReference type="InterPro" id="IPR009014">
    <property type="entry name" value="Transketo_C/PFOR_II"/>
</dbReference>
<dbReference type="GO" id="GO:0008661">
    <property type="term" value="F:1-deoxy-D-xylulose-5-phosphate synthase activity"/>
    <property type="evidence" value="ECO:0007669"/>
    <property type="project" value="UniProtKB-UniRule"/>
</dbReference>
<comment type="caution">
    <text evidence="13">The sequence shown here is derived from an EMBL/GenBank/DDBJ whole genome shotgun (WGS) entry which is preliminary data.</text>
</comment>
<dbReference type="GO" id="GO:0016114">
    <property type="term" value="P:terpenoid biosynthetic process"/>
    <property type="evidence" value="ECO:0007669"/>
    <property type="project" value="UniProtKB-UniRule"/>
</dbReference>
<evidence type="ECO:0000256" key="10">
    <source>
        <dbReference type="ARBA" id="ARBA00055605"/>
    </source>
</evidence>
<gene>
    <name evidence="11" type="primary">dxs</name>
    <name evidence="13" type="ORF">EKG38_18560</name>
</gene>
<evidence type="ECO:0000256" key="1">
    <source>
        <dbReference type="ARBA" id="ARBA00004980"/>
    </source>
</evidence>
<dbReference type="HAMAP" id="MF_00315">
    <property type="entry name" value="DXP_synth"/>
    <property type="match status" value="1"/>
</dbReference>
<comment type="pathway">
    <text evidence="1 11">Metabolic intermediate biosynthesis; 1-deoxy-D-xylulose 5-phosphate biosynthesis; 1-deoxy-D-xylulose 5-phosphate from D-glyceraldehyde 3-phosphate and pyruvate: step 1/1.</text>
</comment>
<dbReference type="CDD" id="cd07033">
    <property type="entry name" value="TPP_PYR_DXS_TK_like"/>
    <property type="match status" value="1"/>
</dbReference>
<evidence type="ECO:0000256" key="2">
    <source>
        <dbReference type="ARBA" id="ARBA00011081"/>
    </source>
</evidence>
<feature type="binding site" evidence="11">
    <location>
        <position position="181"/>
    </location>
    <ligand>
        <name>thiamine diphosphate</name>
        <dbReference type="ChEBI" id="CHEBI:58937"/>
    </ligand>
</feature>
<dbReference type="SUPFAM" id="SSF52922">
    <property type="entry name" value="TK C-terminal domain-like"/>
    <property type="match status" value="1"/>
</dbReference>
<dbReference type="GO" id="GO:0005829">
    <property type="term" value="C:cytosol"/>
    <property type="evidence" value="ECO:0007669"/>
    <property type="project" value="TreeGrafter"/>
</dbReference>
<dbReference type="AlphaFoldDB" id="A0A431WPT0"/>
<evidence type="ECO:0000256" key="8">
    <source>
        <dbReference type="ARBA" id="ARBA00023052"/>
    </source>
</evidence>
<sequence>MSLDISNYPVLAQANTPDELRQLPQAVLPQLADELRGFLLKSVGKSSGHFASGLGTVELTVALHYVYNTPFDRLIWDVGHQAYPHKILTGRRDRMHTIRQKGGIHPFPWREESEYDTFSVGHSGTSISAALAMAVAADKEQAGRKVVSVIGDGAMTGGMVFEAMNHAGDLHNDMLVVLNDNEMSISENVGALNNHLAQLMSGRFYTTIRESSKKVLEGLPVIKEMAKRTEEHLKGMVVPGTMFEELGFNYIGPIDGHDVDALVETMRNMRNLSGPQILHIMTKKGRGYEPAEKDPIGWHAVPKFDPSTFEKPASKPSNPTFSQVFGKWLCDVAEKDDKVLGITPAMREGSGMVEFSQRFPKQYFDAAIAEQHAVTLGAGFACEGLKPVVAIYSTFLQRGYDQLIHDVALQKLPVLFAIDRGGIVGADGPTHQGAFDLSFMRTVPNMIIMAPSDENECRQMLYTGYCYREGPTAVRYPRGSATGETQVEEMQALPIGKGLIKRQGKKVAILNFGTLLADVLTAAESLDATVADMRFVKPLDVELVKQLADSHDVLVTVEENAIMGGAGSGVLELLQQLKQPMPVLQIGLPDEFIKHGESGEILAELRLDAAGILEQVEEYLK</sequence>
<dbReference type="SUPFAM" id="SSF52518">
    <property type="entry name" value="Thiamin diphosphate-binding fold (THDP-binding)"/>
    <property type="match status" value="2"/>
</dbReference>
<accession>A0A431WPT0</accession>
<evidence type="ECO:0000256" key="3">
    <source>
        <dbReference type="ARBA" id="ARBA00011738"/>
    </source>
</evidence>
<dbReference type="SMART" id="SM00861">
    <property type="entry name" value="Transket_pyr"/>
    <property type="match status" value="1"/>
</dbReference>
<feature type="binding site" evidence="11">
    <location>
        <position position="288"/>
    </location>
    <ligand>
        <name>thiamine diphosphate</name>
        <dbReference type="ChEBI" id="CHEBI:58937"/>
    </ligand>
</feature>
<dbReference type="FunFam" id="3.40.50.920:FF:000002">
    <property type="entry name" value="1-deoxy-D-xylulose-5-phosphate synthase"/>
    <property type="match status" value="1"/>
</dbReference>
<dbReference type="InterPro" id="IPR005475">
    <property type="entry name" value="Transketolase-like_Pyr-bd"/>
</dbReference>
<dbReference type="GO" id="GO:0030976">
    <property type="term" value="F:thiamine pyrophosphate binding"/>
    <property type="evidence" value="ECO:0007669"/>
    <property type="project" value="UniProtKB-UniRule"/>
</dbReference>
<reference evidence="13 14" key="1">
    <citation type="submission" date="2018-12" db="EMBL/GenBank/DDBJ databases">
        <authorList>
            <person name="Yu L."/>
        </authorList>
    </citation>
    <scope>NUCLEOTIDE SEQUENCE [LARGE SCALE GENOMIC DNA]</scope>
    <source>
        <strain evidence="13 14">HAW-EB2</strain>
    </source>
</reference>
<keyword evidence="4 11" id="KW-0808">Transferase</keyword>
<dbReference type="RefSeq" id="WP_126521837.1">
    <property type="nucleotide sequence ID" value="NZ_RXNU01000012.1"/>
</dbReference>
<dbReference type="Gene3D" id="3.40.50.920">
    <property type="match status" value="1"/>
</dbReference>
<dbReference type="Proteomes" id="UP000267448">
    <property type="component" value="Unassembled WGS sequence"/>
</dbReference>
<dbReference type="PANTHER" id="PTHR43322:SF5">
    <property type="entry name" value="1-DEOXY-D-XYLULOSE-5-PHOSPHATE SYNTHASE, CHLOROPLASTIC"/>
    <property type="match status" value="1"/>
</dbReference>
<dbReference type="PANTHER" id="PTHR43322">
    <property type="entry name" value="1-D-DEOXYXYLULOSE 5-PHOSPHATE SYNTHASE-RELATED"/>
    <property type="match status" value="1"/>
</dbReference>
<feature type="binding site" evidence="11">
    <location>
        <position position="80"/>
    </location>
    <ligand>
        <name>thiamine diphosphate</name>
        <dbReference type="ChEBI" id="CHEBI:58937"/>
    </ligand>
</feature>
<feature type="domain" description="Transketolase-like pyrimidine-binding" evidence="12">
    <location>
        <begin position="319"/>
        <end position="484"/>
    </location>
</feature>
<keyword evidence="6 11" id="KW-0460">Magnesium</keyword>
<dbReference type="InterPro" id="IPR005477">
    <property type="entry name" value="Dxylulose-5-P_synthase"/>
</dbReference>
<dbReference type="InterPro" id="IPR020826">
    <property type="entry name" value="Transketolase_BS"/>
</dbReference>
<dbReference type="FunFam" id="3.40.50.970:FF:000005">
    <property type="entry name" value="1-deoxy-D-xylulose-5-phosphate synthase"/>
    <property type="match status" value="1"/>
</dbReference>
<dbReference type="PROSITE" id="PS00801">
    <property type="entry name" value="TRANSKETOLASE_1"/>
    <property type="match status" value="1"/>
</dbReference>
<dbReference type="Pfam" id="PF13292">
    <property type="entry name" value="DXP_synthase_N"/>
    <property type="match status" value="1"/>
</dbReference>
<dbReference type="NCBIfam" id="NF003933">
    <property type="entry name" value="PRK05444.2-2"/>
    <property type="match status" value="1"/>
</dbReference>
<comment type="cofactor">
    <cofactor evidence="11">
        <name>thiamine diphosphate</name>
        <dbReference type="ChEBI" id="CHEBI:58937"/>
    </cofactor>
    <text evidence="11">Binds 1 thiamine pyrophosphate per subunit.</text>
</comment>
<keyword evidence="9 11" id="KW-0414">Isoprene biosynthesis</keyword>
<dbReference type="UniPathway" id="UPA00064">
    <property type="reaction ID" value="UER00091"/>
</dbReference>